<dbReference type="PROSITE" id="PS50111">
    <property type="entry name" value="CHEMOTAXIS_TRANSDUC_2"/>
    <property type="match status" value="1"/>
</dbReference>
<dbReference type="InterPro" id="IPR004090">
    <property type="entry name" value="Chemotax_Me-accpt_rcpt"/>
</dbReference>
<dbReference type="PANTHER" id="PTHR32089:SF112">
    <property type="entry name" value="LYSOZYME-LIKE PROTEIN-RELATED"/>
    <property type="match status" value="1"/>
</dbReference>
<evidence type="ECO:0000259" key="6">
    <source>
        <dbReference type="PROSITE" id="PS50111"/>
    </source>
</evidence>
<evidence type="ECO:0000259" key="7">
    <source>
        <dbReference type="PROSITE" id="PS50885"/>
    </source>
</evidence>
<gene>
    <name evidence="8" type="ORF">JM93_03945</name>
</gene>
<dbReference type="AlphaFoldDB" id="A0A562SHI5"/>
<evidence type="ECO:0000256" key="3">
    <source>
        <dbReference type="PROSITE-ProRule" id="PRU00284"/>
    </source>
</evidence>
<dbReference type="Proteomes" id="UP000320593">
    <property type="component" value="Unassembled WGS sequence"/>
</dbReference>
<feature type="domain" description="Methyl-accepting transducer" evidence="6">
    <location>
        <begin position="298"/>
        <end position="541"/>
    </location>
</feature>
<dbReference type="Pfam" id="PF00672">
    <property type="entry name" value="HAMP"/>
    <property type="match status" value="1"/>
</dbReference>
<evidence type="ECO:0000256" key="4">
    <source>
        <dbReference type="SAM" id="Coils"/>
    </source>
</evidence>
<comment type="similarity">
    <text evidence="2">Belongs to the methyl-accepting chemotaxis (MCP) protein family.</text>
</comment>
<accession>A0A562SHI5</accession>
<dbReference type="GO" id="GO:0006935">
    <property type="term" value="P:chemotaxis"/>
    <property type="evidence" value="ECO:0007669"/>
    <property type="project" value="InterPro"/>
</dbReference>
<dbReference type="RefSeq" id="WP_145346854.1">
    <property type="nucleotide sequence ID" value="NZ_SMLY01000056.1"/>
</dbReference>
<proteinExistence type="inferred from homology"/>
<keyword evidence="9" id="KW-1185">Reference proteome</keyword>
<evidence type="ECO:0000256" key="2">
    <source>
        <dbReference type="ARBA" id="ARBA00029447"/>
    </source>
</evidence>
<keyword evidence="4" id="KW-0175">Coiled coil</keyword>
<dbReference type="Gene3D" id="1.10.287.950">
    <property type="entry name" value="Methyl-accepting chemotaxis protein"/>
    <property type="match status" value="1"/>
</dbReference>
<sequence length="561" mass="60017">MISSLSVSLKGAAAFLLLVVIAAAASAMIHDKTKQVQAAAQNVIQFDNLLSEVHAIDHAIQVQNQALKNFLLTGDLAFEAELSQKEREISAGFRNLSSELTGSMANLKPFADTFETVWTSWRLQFAQRQVTLMRQPENVDMARAMELTPEADALWSAIDQAHADFNQELASRTQLLWSAQNASIKAAARTATMGAATTIVFAIILGTLNHFLVARPLSSVTRKVRKLASGDTNIELVSNARNDEVGQIQTALSAFKDSLVKIQKMQTEAAQLEEDQRLSRKRERGALADKFEAEVFKLSDEIGTALSNLDQSAGGLTEVANQTSDQALSVGAASEEATQSIAMVAKSTNELTGSIAEISGRVGKFTDLARDAIRDVKQSNSAIETFQTVVDQIGDVTRLITDIAEQTNLLALNATIEAARAGEAGRGFAVVATEVKALAEQTSKATDQIDQQIQSLKSATHEAVAATGAVSKVVSAIAEQSEAMAQSTEEQSRFSREIGHQITEAADGATHLAGTLKSAKSSAGQTGVLSSDIQKAIRALQERSSNLQSAMRTFTENIRAA</sequence>
<dbReference type="GO" id="GO:0004888">
    <property type="term" value="F:transmembrane signaling receptor activity"/>
    <property type="evidence" value="ECO:0007669"/>
    <property type="project" value="InterPro"/>
</dbReference>
<dbReference type="GO" id="GO:0007165">
    <property type="term" value="P:signal transduction"/>
    <property type="evidence" value="ECO:0007669"/>
    <property type="project" value="UniProtKB-KW"/>
</dbReference>
<feature type="chain" id="PRO_5022107890" evidence="5">
    <location>
        <begin position="28"/>
        <end position="561"/>
    </location>
</feature>
<evidence type="ECO:0000256" key="5">
    <source>
        <dbReference type="SAM" id="SignalP"/>
    </source>
</evidence>
<evidence type="ECO:0000313" key="9">
    <source>
        <dbReference type="Proteomes" id="UP000320593"/>
    </source>
</evidence>
<keyword evidence="1 3" id="KW-0807">Transducer</keyword>
<dbReference type="PANTHER" id="PTHR32089">
    <property type="entry name" value="METHYL-ACCEPTING CHEMOTAXIS PROTEIN MCPB"/>
    <property type="match status" value="1"/>
</dbReference>
<dbReference type="OrthoDB" id="354287at2"/>
<dbReference type="Gene3D" id="6.10.340.10">
    <property type="match status" value="1"/>
</dbReference>
<keyword evidence="5" id="KW-0732">Signal</keyword>
<evidence type="ECO:0000256" key="1">
    <source>
        <dbReference type="ARBA" id="ARBA00023224"/>
    </source>
</evidence>
<dbReference type="InterPro" id="IPR004089">
    <property type="entry name" value="MCPsignal_dom"/>
</dbReference>
<dbReference type="GO" id="GO:0016020">
    <property type="term" value="C:membrane"/>
    <property type="evidence" value="ECO:0007669"/>
    <property type="project" value="InterPro"/>
</dbReference>
<organism evidence="8 9">
    <name type="scientific">Roseibium hamelinense</name>
    <dbReference type="NCBI Taxonomy" id="150831"/>
    <lineage>
        <taxon>Bacteria</taxon>
        <taxon>Pseudomonadati</taxon>
        <taxon>Pseudomonadota</taxon>
        <taxon>Alphaproteobacteria</taxon>
        <taxon>Hyphomicrobiales</taxon>
        <taxon>Stappiaceae</taxon>
        <taxon>Roseibium</taxon>
    </lineage>
</organism>
<reference evidence="8 9" key="1">
    <citation type="submission" date="2019-07" db="EMBL/GenBank/DDBJ databases">
        <title>Genomic Encyclopedia of Archaeal and Bacterial Type Strains, Phase II (KMG-II): from individual species to whole genera.</title>
        <authorList>
            <person name="Goeker M."/>
        </authorList>
    </citation>
    <scope>NUCLEOTIDE SEQUENCE [LARGE SCALE GENOMIC DNA]</scope>
    <source>
        <strain evidence="8 9">ATCC BAA-252</strain>
    </source>
</reference>
<dbReference type="InterPro" id="IPR003660">
    <property type="entry name" value="HAMP_dom"/>
</dbReference>
<name>A0A562SHI5_9HYPH</name>
<feature type="coiled-coil region" evidence="4">
    <location>
        <begin position="255"/>
        <end position="282"/>
    </location>
</feature>
<dbReference type="PRINTS" id="PR00260">
    <property type="entry name" value="CHEMTRNSDUCR"/>
</dbReference>
<feature type="signal peptide" evidence="5">
    <location>
        <begin position="1"/>
        <end position="27"/>
    </location>
</feature>
<dbReference type="Pfam" id="PF00015">
    <property type="entry name" value="MCPsignal"/>
    <property type="match status" value="1"/>
</dbReference>
<evidence type="ECO:0000313" key="8">
    <source>
        <dbReference type="EMBL" id="TWI80731.1"/>
    </source>
</evidence>
<dbReference type="EMBL" id="VLLF01000011">
    <property type="protein sequence ID" value="TWI80731.1"/>
    <property type="molecule type" value="Genomic_DNA"/>
</dbReference>
<feature type="domain" description="HAMP" evidence="7">
    <location>
        <begin position="211"/>
        <end position="264"/>
    </location>
</feature>
<dbReference type="SUPFAM" id="SSF58104">
    <property type="entry name" value="Methyl-accepting chemotaxis protein (MCP) signaling domain"/>
    <property type="match status" value="1"/>
</dbReference>
<comment type="caution">
    <text evidence="8">The sequence shown here is derived from an EMBL/GenBank/DDBJ whole genome shotgun (WGS) entry which is preliminary data.</text>
</comment>
<dbReference type="SMART" id="SM00283">
    <property type="entry name" value="MA"/>
    <property type="match status" value="1"/>
</dbReference>
<dbReference type="PROSITE" id="PS50885">
    <property type="entry name" value="HAMP"/>
    <property type="match status" value="1"/>
</dbReference>
<protein>
    <submittedName>
        <fullName evidence="8">Methyl-accepting chemotaxis protein</fullName>
    </submittedName>
</protein>